<feature type="domain" description="Endonuclease/exonuclease/phosphatase" evidence="1">
    <location>
        <begin position="23"/>
        <end position="182"/>
    </location>
</feature>
<dbReference type="Pfam" id="PF03372">
    <property type="entry name" value="Exo_endo_phos"/>
    <property type="match status" value="1"/>
</dbReference>
<dbReference type="Proteomes" id="UP001652660">
    <property type="component" value="Chromosome 6c"/>
</dbReference>
<accession>A0ABM4UQJ5</accession>
<dbReference type="Gene3D" id="3.60.10.10">
    <property type="entry name" value="Endonuclease/exonuclease/phosphatase"/>
    <property type="match status" value="1"/>
</dbReference>
<dbReference type="InterPro" id="IPR005135">
    <property type="entry name" value="Endo/exonuclease/phosphatase"/>
</dbReference>
<dbReference type="PANTHER" id="PTHR33710:SF77">
    <property type="entry name" value="DNASE I-LIKE SUPERFAMILY PROTEIN"/>
    <property type="match status" value="1"/>
</dbReference>
<sequence length="386" mass="43861">MEVSKIDTIRLRLSFDCVLFNMSADLWVFYKSPLVCSLVGSSDQHITIDVHHPLLPTAMVCSWVHARCSLEARMDLWRDLLVDRPNQRPWCVGGDFNVIVSPDKKRGGRPFVPAEGLELMAFMEEAEVFDAGFSGSSFTWCNNRRGRSRVWKRLDRLLVNGDVAELSAAISVVYLARHPSDHAPLKISFATRQDSKPRPFRFLNAWTSSLSLLEVIRSSWEMPVSGSPWRVLCSKLLAARRAIQHWNKSSFGNIFDNVKVAELRMVQAEAAAESAESEEAHIGLQEAQANFRHALAIEEQFWSQKARVKWLSHGDRNSKFFHAVVRQRRVQGTIHRIKTLEGLWVDKDGDIAEEAIRFFSGLYSESAVPSFELLPLIPPTICRRTT</sequence>
<proteinExistence type="predicted"/>
<dbReference type="GeneID" id="140008614"/>
<dbReference type="InterPro" id="IPR036691">
    <property type="entry name" value="Endo/exonu/phosph_ase_sf"/>
</dbReference>
<reference evidence="3" key="1">
    <citation type="submission" date="2025-08" db="UniProtKB">
        <authorList>
            <consortium name="RefSeq"/>
        </authorList>
    </citation>
    <scope>IDENTIFICATION</scope>
    <source>
        <tissue evidence="3">Leaves</tissue>
    </source>
</reference>
<dbReference type="PANTHER" id="PTHR33710">
    <property type="entry name" value="BNAC02G09200D PROTEIN"/>
    <property type="match status" value="1"/>
</dbReference>
<evidence type="ECO:0000259" key="1">
    <source>
        <dbReference type="Pfam" id="PF03372"/>
    </source>
</evidence>
<dbReference type="SUPFAM" id="SSF56219">
    <property type="entry name" value="DNase I-like"/>
    <property type="match status" value="1"/>
</dbReference>
<organism evidence="2 3">
    <name type="scientific">Coffea arabica</name>
    <name type="common">Arabian coffee</name>
    <dbReference type="NCBI Taxonomy" id="13443"/>
    <lineage>
        <taxon>Eukaryota</taxon>
        <taxon>Viridiplantae</taxon>
        <taxon>Streptophyta</taxon>
        <taxon>Embryophyta</taxon>
        <taxon>Tracheophyta</taxon>
        <taxon>Spermatophyta</taxon>
        <taxon>Magnoliopsida</taxon>
        <taxon>eudicotyledons</taxon>
        <taxon>Gunneridae</taxon>
        <taxon>Pentapetalae</taxon>
        <taxon>asterids</taxon>
        <taxon>lamiids</taxon>
        <taxon>Gentianales</taxon>
        <taxon>Rubiaceae</taxon>
        <taxon>Ixoroideae</taxon>
        <taxon>Gardenieae complex</taxon>
        <taxon>Bertiereae - Coffeeae clade</taxon>
        <taxon>Coffeeae</taxon>
        <taxon>Coffea</taxon>
    </lineage>
</organism>
<evidence type="ECO:0000313" key="2">
    <source>
        <dbReference type="Proteomes" id="UP001652660"/>
    </source>
</evidence>
<gene>
    <name evidence="3" type="primary">LOC140008614</name>
</gene>
<evidence type="ECO:0000313" key="3">
    <source>
        <dbReference type="RefSeq" id="XP_071909539.1"/>
    </source>
</evidence>
<keyword evidence="2" id="KW-1185">Reference proteome</keyword>
<name>A0ABM4UQJ5_COFAR</name>
<protein>
    <recommendedName>
        <fullName evidence="1">Endonuclease/exonuclease/phosphatase domain-containing protein</fullName>
    </recommendedName>
</protein>
<dbReference type="RefSeq" id="XP_071909539.1">
    <property type="nucleotide sequence ID" value="XM_072053438.1"/>
</dbReference>